<dbReference type="SMART" id="SM00560">
    <property type="entry name" value="LamGL"/>
    <property type="match status" value="1"/>
</dbReference>
<evidence type="ECO:0000256" key="4">
    <source>
        <dbReference type="SAM" id="SignalP"/>
    </source>
</evidence>
<dbReference type="InterPro" id="IPR006558">
    <property type="entry name" value="LamG-like"/>
</dbReference>
<feature type="region of interest" description="Disordered" evidence="3">
    <location>
        <begin position="597"/>
        <end position="622"/>
    </location>
</feature>
<dbReference type="RefSeq" id="WP_210055292.1">
    <property type="nucleotide sequence ID" value="NZ_BAAAMH010000004.1"/>
</dbReference>
<comment type="caution">
    <text evidence="6">The sequence shown here is derived from an EMBL/GenBank/DDBJ whole genome shotgun (WGS) entry which is preliminary data.</text>
</comment>
<evidence type="ECO:0000256" key="1">
    <source>
        <dbReference type="ARBA" id="ARBA00022729"/>
    </source>
</evidence>
<dbReference type="EMBL" id="JAGIOB010000001">
    <property type="protein sequence ID" value="MBP2417091.1"/>
    <property type="molecule type" value="Genomic_DNA"/>
</dbReference>
<keyword evidence="2" id="KW-1015">Disulfide bond</keyword>
<dbReference type="SUPFAM" id="SSF49899">
    <property type="entry name" value="Concanavalin A-like lectins/glucanases"/>
    <property type="match status" value="1"/>
</dbReference>
<evidence type="ECO:0000256" key="2">
    <source>
        <dbReference type="ARBA" id="ARBA00023157"/>
    </source>
</evidence>
<organism evidence="6 7">
    <name type="scientific">Microlunatus capsulatus</name>
    <dbReference type="NCBI Taxonomy" id="99117"/>
    <lineage>
        <taxon>Bacteria</taxon>
        <taxon>Bacillati</taxon>
        <taxon>Actinomycetota</taxon>
        <taxon>Actinomycetes</taxon>
        <taxon>Propionibacteriales</taxon>
        <taxon>Propionibacteriaceae</taxon>
        <taxon>Microlunatus</taxon>
    </lineage>
</organism>
<feature type="signal peptide" evidence="4">
    <location>
        <begin position="1"/>
        <end position="38"/>
    </location>
</feature>
<dbReference type="SUPFAM" id="SSF50998">
    <property type="entry name" value="Quinoprotein alcohol dehydrogenase-like"/>
    <property type="match status" value="1"/>
</dbReference>
<dbReference type="Proteomes" id="UP000758168">
    <property type="component" value="Unassembled WGS sequence"/>
</dbReference>
<dbReference type="Pfam" id="PF17164">
    <property type="entry name" value="DUF5122"/>
    <property type="match status" value="1"/>
</dbReference>
<protein>
    <recommendedName>
        <fullName evidence="5">LamG-like jellyroll fold domain-containing protein</fullName>
    </recommendedName>
</protein>
<feature type="chain" id="PRO_5045050801" description="LamG-like jellyroll fold domain-containing protein" evidence="4">
    <location>
        <begin position="39"/>
        <end position="797"/>
    </location>
</feature>
<feature type="compositionally biased region" description="Low complexity" evidence="3">
    <location>
        <begin position="597"/>
        <end position="614"/>
    </location>
</feature>
<evidence type="ECO:0000259" key="5">
    <source>
        <dbReference type="SMART" id="SM00560"/>
    </source>
</evidence>
<dbReference type="InterPro" id="IPR013431">
    <property type="entry name" value="Delta_60_rpt"/>
</dbReference>
<feature type="domain" description="LamG-like jellyroll fold" evidence="5">
    <location>
        <begin position="648"/>
        <end position="788"/>
    </location>
</feature>
<dbReference type="Gene3D" id="2.130.10.10">
    <property type="entry name" value="YVTN repeat-like/Quinoprotein amine dehydrogenase"/>
    <property type="match status" value="1"/>
</dbReference>
<evidence type="ECO:0000313" key="7">
    <source>
        <dbReference type="Proteomes" id="UP000758168"/>
    </source>
</evidence>
<keyword evidence="7" id="KW-1185">Reference proteome</keyword>
<dbReference type="Gene3D" id="2.60.120.200">
    <property type="match status" value="1"/>
</dbReference>
<dbReference type="InterPro" id="IPR013320">
    <property type="entry name" value="ConA-like_dom_sf"/>
</dbReference>
<dbReference type="InterPro" id="IPR015943">
    <property type="entry name" value="WD40/YVTN_repeat-like_dom_sf"/>
</dbReference>
<name>A0ABS4Z7R1_9ACTN</name>
<dbReference type="InterPro" id="IPR011047">
    <property type="entry name" value="Quinoprotein_ADH-like_sf"/>
</dbReference>
<accession>A0ABS4Z7R1</accession>
<evidence type="ECO:0000256" key="3">
    <source>
        <dbReference type="SAM" id="MobiDB-lite"/>
    </source>
</evidence>
<dbReference type="Gene3D" id="2.60.40.10">
    <property type="entry name" value="Immunoglobulins"/>
    <property type="match status" value="1"/>
</dbReference>
<reference evidence="6 7" key="1">
    <citation type="submission" date="2021-03" db="EMBL/GenBank/DDBJ databases">
        <title>Sequencing the genomes of 1000 actinobacteria strains.</title>
        <authorList>
            <person name="Klenk H.-P."/>
        </authorList>
    </citation>
    <scope>NUCLEOTIDE SEQUENCE [LARGE SCALE GENOMIC DNA]</scope>
    <source>
        <strain evidence="6 7">DSM 12936</strain>
    </source>
</reference>
<dbReference type="Pfam" id="PF13385">
    <property type="entry name" value="Laminin_G_3"/>
    <property type="match status" value="1"/>
</dbReference>
<keyword evidence="1 4" id="KW-0732">Signal</keyword>
<gene>
    <name evidence="6" type="ORF">JOF54_002013</name>
</gene>
<evidence type="ECO:0000313" key="6">
    <source>
        <dbReference type="EMBL" id="MBP2417091.1"/>
    </source>
</evidence>
<proteinExistence type="predicted"/>
<sequence length="797" mass="82404">MTLFSTSARPRRGRAAVLALAVLAGVGLTAPGSSPALADTAPPETNLPATVSTDLLPTVQIDGVAWSQAVVGNRVFAGGSWATARPAAAAAGTSTVAQPNLLSYDVTTGVMDAGFRPKVNAQILAVAASPDGKTLYVGGDFTAVDGQTRNRLAAFDVATGKLTSWNPGANNRVYALAATDTAVYAGGWLTAAGSAARTSVAALSPTTGAALPFAPAVAGTETAGVRAIAVSPDRTKVMLGGQFETVNGAGSAGGYGLAIVDAATGKSSSPLAANAVIRNARNAAGILSLNASGSSVYGTGFHYAAGGATDGNFEGAFKVSWSGALEWVEDCHGDSYSVFAGQGAVYVAGHPHYCGNIGGFEETSPITYHRALAFTPDARGTVGKEPYNYYNFAGQPKPQWLNWFPDLNNGQYTKQYQGPWHVTGNNDYIVFGGEFTTVNNKLQQGLSRFARPGLAPNLDGPRLSGTSFVPKAQSFAQGVRLTWPANYDRDSEQLTYKLIRNGNSGTPIYTTTQRSTFWWRPTLSFLDTTAVKGQTYTYTLQVSDPSVNGKAPNVAKGAAVSVTAAGGSALSAYDQKVLADAPQNYWRLAETSGTTVADTAGTGTATRGTGVTPGVPGGRTGDPGTAYRFSGSGSTSNVATDTPEVGKQIFSVEAWFKTTSTTGGKIVSFGTAKTGNSTNADRQVYLSNTGQVIFGTIAGQVRAVYGPSGKNDGAWHHVVATLDPSGLKLYVDGVLSASRSDYYQAQRYTGYWRIGGDVLSGWPGNPTSPYLAGDIDNVAVYDKALTAAQVAAHKAAG</sequence>
<dbReference type="InterPro" id="IPR013783">
    <property type="entry name" value="Ig-like_fold"/>
</dbReference>